<keyword evidence="2" id="KW-0560">Oxidoreductase</keyword>
<accession>W9WRD8</accession>
<evidence type="ECO:0000313" key="5">
    <source>
        <dbReference type="EMBL" id="EXJ60899.1"/>
    </source>
</evidence>
<dbReference type="PANTHER" id="PTHR43976">
    <property type="entry name" value="SHORT CHAIN DEHYDROGENASE"/>
    <property type="match status" value="1"/>
</dbReference>
<evidence type="ECO:0000256" key="2">
    <source>
        <dbReference type="ARBA" id="ARBA00023002"/>
    </source>
</evidence>
<evidence type="ECO:0000313" key="6">
    <source>
        <dbReference type="Proteomes" id="UP000019473"/>
    </source>
</evidence>
<name>W9WRD8_9EURO</name>
<dbReference type="InterPro" id="IPR051911">
    <property type="entry name" value="SDR_oxidoreductase"/>
</dbReference>
<dbReference type="PRINTS" id="PR00080">
    <property type="entry name" value="SDRFAMILY"/>
</dbReference>
<dbReference type="EMBL" id="AMGW01000003">
    <property type="protein sequence ID" value="EXJ60899.1"/>
    <property type="molecule type" value="Genomic_DNA"/>
</dbReference>
<dbReference type="PRINTS" id="PR00081">
    <property type="entry name" value="GDHRDH"/>
</dbReference>
<dbReference type="SUPFAM" id="SSF51735">
    <property type="entry name" value="NAD(P)-binding Rossmann-fold domains"/>
    <property type="match status" value="1"/>
</dbReference>
<reference evidence="5 6" key="1">
    <citation type="submission" date="2013-03" db="EMBL/GenBank/DDBJ databases">
        <title>The Genome Sequence of Cladophialophora yegresii CBS 114405.</title>
        <authorList>
            <consortium name="The Broad Institute Genomics Platform"/>
            <person name="Cuomo C."/>
            <person name="de Hoog S."/>
            <person name="Gorbushina A."/>
            <person name="Walker B."/>
            <person name="Young S.K."/>
            <person name="Zeng Q."/>
            <person name="Gargeya S."/>
            <person name="Fitzgerald M."/>
            <person name="Haas B."/>
            <person name="Abouelleil A."/>
            <person name="Allen A.W."/>
            <person name="Alvarado L."/>
            <person name="Arachchi H.M."/>
            <person name="Berlin A.M."/>
            <person name="Chapman S.B."/>
            <person name="Gainer-Dewar J."/>
            <person name="Goldberg J."/>
            <person name="Griggs A."/>
            <person name="Gujja S."/>
            <person name="Hansen M."/>
            <person name="Howarth C."/>
            <person name="Imamovic A."/>
            <person name="Ireland A."/>
            <person name="Larimer J."/>
            <person name="McCowan C."/>
            <person name="Murphy C."/>
            <person name="Pearson M."/>
            <person name="Poon T.W."/>
            <person name="Priest M."/>
            <person name="Roberts A."/>
            <person name="Saif S."/>
            <person name="Shea T."/>
            <person name="Sisk P."/>
            <person name="Sykes S."/>
            <person name="Wortman J."/>
            <person name="Nusbaum C."/>
            <person name="Birren B."/>
        </authorList>
    </citation>
    <scope>NUCLEOTIDE SEQUENCE [LARGE SCALE GENOMIC DNA]</scope>
    <source>
        <strain evidence="5 6">CBS 114405</strain>
    </source>
</reference>
<dbReference type="GO" id="GO:0016491">
    <property type="term" value="F:oxidoreductase activity"/>
    <property type="evidence" value="ECO:0007669"/>
    <property type="project" value="UniProtKB-KW"/>
</dbReference>
<gene>
    <name evidence="5" type="ORF">A1O7_05052</name>
</gene>
<feature type="region of interest" description="Disordered" evidence="4">
    <location>
        <begin position="286"/>
        <end position="312"/>
    </location>
</feature>
<dbReference type="HOGENOM" id="CLU_010194_2_9_1"/>
<evidence type="ECO:0000256" key="1">
    <source>
        <dbReference type="ARBA" id="ARBA00006484"/>
    </source>
</evidence>
<dbReference type="eggNOG" id="KOG1205">
    <property type="taxonomic scope" value="Eukaryota"/>
</dbReference>
<proteinExistence type="inferred from homology"/>
<evidence type="ECO:0000256" key="3">
    <source>
        <dbReference type="RuleBase" id="RU000363"/>
    </source>
</evidence>
<dbReference type="Gene3D" id="3.40.50.720">
    <property type="entry name" value="NAD(P)-binding Rossmann-like Domain"/>
    <property type="match status" value="1"/>
</dbReference>
<dbReference type="Proteomes" id="UP000019473">
    <property type="component" value="Unassembled WGS sequence"/>
</dbReference>
<sequence>MSGLVSISPLFSVSVLKDSVTGCSSGLGKALAKHAYEAGCPVVATARRPETLSYLPDDDENVLKLGLDVTAAEQIDHVMKTAVDRYGRLDVIVNNAAYGLTGDTEVIPDADARAQFETNFWGPVNVTKAALPIMREVNAPGKGGLIMQISSVGGRVCFPGGALYHASKFALEGFTDTVAKEMHPDWNIKFTIIELGAVLTNFVQNMTLPPRHPAYEDPACGYNKIKAYMASLENTAQWSDPAVCARVLHELASNRNETKPPLRLALGADAWAAVKAELEGITKENEEWKSVAESTSHEENEKAREFLLDHRQ</sequence>
<evidence type="ECO:0000256" key="4">
    <source>
        <dbReference type="SAM" id="MobiDB-lite"/>
    </source>
</evidence>
<comment type="similarity">
    <text evidence="1 3">Belongs to the short-chain dehydrogenases/reductases (SDR) family.</text>
</comment>
<dbReference type="PANTHER" id="PTHR43976:SF16">
    <property type="entry name" value="SHORT-CHAIN DEHYDROGENASE_REDUCTASE FAMILY PROTEIN"/>
    <property type="match status" value="1"/>
</dbReference>
<comment type="caution">
    <text evidence="5">The sequence shown here is derived from an EMBL/GenBank/DDBJ whole genome shotgun (WGS) entry which is preliminary data.</text>
</comment>
<dbReference type="InterPro" id="IPR002347">
    <property type="entry name" value="SDR_fam"/>
</dbReference>
<dbReference type="AlphaFoldDB" id="W9WRD8"/>
<dbReference type="OrthoDB" id="1274115at2759"/>
<keyword evidence="6" id="KW-1185">Reference proteome</keyword>
<protein>
    <recommendedName>
        <fullName evidence="7">Oxidoreductase</fullName>
    </recommendedName>
</protein>
<evidence type="ECO:0008006" key="7">
    <source>
        <dbReference type="Google" id="ProtNLM"/>
    </source>
</evidence>
<dbReference type="GeneID" id="19179637"/>
<dbReference type="CDD" id="cd05374">
    <property type="entry name" value="17beta-HSD-like_SDR_c"/>
    <property type="match status" value="1"/>
</dbReference>
<dbReference type="InterPro" id="IPR036291">
    <property type="entry name" value="NAD(P)-bd_dom_sf"/>
</dbReference>
<dbReference type="STRING" id="1182544.W9WRD8"/>
<dbReference type="RefSeq" id="XP_007757252.1">
    <property type="nucleotide sequence ID" value="XM_007759062.1"/>
</dbReference>
<dbReference type="Pfam" id="PF00106">
    <property type="entry name" value="adh_short"/>
    <property type="match status" value="1"/>
</dbReference>
<dbReference type="VEuPathDB" id="FungiDB:A1O7_05052"/>
<organism evidence="5 6">
    <name type="scientific">Cladophialophora yegresii CBS 114405</name>
    <dbReference type="NCBI Taxonomy" id="1182544"/>
    <lineage>
        <taxon>Eukaryota</taxon>
        <taxon>Fungi</taxon>
        <taxon>Dikarya</taxon>
        <taxon>Ascomycota</taxon>
        <taxon>Pezizomycotina</taxon>
        <taxon>Eurotiomycetes</taxon>
        <taxon>Chaetothyriomycetidae</taxon>
        <taxon>Chaetothyriales</taxon>
        <taxon>Herpotrichiellaceae</taxon>
        <taxon>Cladophialophora</taxon>
    </lineage>
</organism>